<dbReference type="EMBL" id="JAEKJY010000001">
    <property type="protein sequence ID" value="MBN8234826.1"/>
    <property type="molecule type" value="Genomic_DNA"/>
</dbReference>
<dbReference type="InterPro" id="IPR029061">
    <property type="entry name" value="THDP-binding"/>
</dbReference>
<dbReference type="Pfam" id="PF00205">
    <property type="entry name" value="TPP_enzyme_M"/>
    <property type="match status" value="1"/>
</dbReference>
<feature type="domain" description="Thiamine pyrophosphate enzyme N-terminal TPP-binding" evidence="6">
    <location>
        <begin position="7"/>
        <end position="121"/>
    </location>
</feature>
<evidence type="ECO:0000256" key="2">
    <source>
        <dbReference type="ARBA" id="ARBA00023052"/>
    </source>
</evidence>
<dbReference type="Pfam" id="PF02776">
    <property type="entry name" value="TPP_enzyme_N"/>
    <property type="match status" value="1"/>
</dbReference>
<dbReference type="Proteomes" id="UP000663970">
    <property type="component" value="Unassembled WGS sequence"/>
</dbReference>
<keyword evidence="8" id="KW-1185">Reference proteome</keyword>
<dbReference type="InterPro" id="IPR012001">
    <property type="entry name" value="Thiamin_PyroP_enz_TPP-bd_dom"/>
</dbReference>
<accession>A0ABS3DU06</accession>
<evidence type="ECO:0000313" key="8">
    <source>
        <dbReference type="Proteomes" id="UP000663970"/>
    </source>
</evidence>
<comment type="caution">
    <text evidence="7">The sequence shown here is derived from an EMBL/GenBank/DDBJ whole genome shotgun (WGS) entry which is preliminary data.</text>
</comment>
<dbReference type="PANTHER" id="PTHR18968:SF120">
    <property type="entry name" value="ACETOLACTATE SYNTHASE LARGE SUBUNIT"/>
    <property type="match status" value="1"/>
</dbReference>
<dbReference type="NCBIfam" id="NF006052">
    <property type="entry name" value="PRK08199.1"/>
    <property type="match status" value="1"/>
</dbReference>
<evidence type="ECO:0000259" key="6">
    <source>
        <dbReference type="Pfam" id="PF02776"/>
    </source>
</evidence>
<keyword evidence="2 3" id="KW-0786">Thiamine pyrophosphate</keyword>
<evidence type="ECO:0000256" key="1">
    <source>
        <dbReference type="ARBA" id="ARBA00007812"/>
    </source>
</evidence>
<dbReference type="SUPFAM" id="SSF52467">
    <property type="entry name" value="DHS-like NAD/FAD-binding domain"/>
    <property type="match status" value="1"/>
</dbReference>
<comment type="similarity">
    <text evidence="1 3">Belongs to the TPP enzyme family.</text>
</comment>
<dbReference type="InterPro" id="IPR011766">
    <property type="entry name" value="TPP_enzyme_TPP-bd"/>
</dbReference>
<dbReference type="Pfam" id="PF02775">
    <property type="entry name" value="TPP_enzyme_C"/>
    <property type="match status" value="1"/>
</dbReference>
<reference evidence="7 8" key="1">
    <citation type="submission" date="2020-12" db="EMBL/GenBank/DDBJ databases">
        <title>Oil enriched cultivation method for isolating marine PHA-producing bacteria.</title>
        <authorList>
            <person name="Zheng W."/>
            <person name="Yu S."/>
            <person name="Huang Y."/>
        </authorList>
    </citation>
    <scope>NUCLEOTIDE SEQUENCE [LARGE SCALE GENOMIC DNA]</scope>
    <source>
        <strain evidence="7 8">SY-2-6</strain>
    </source>
</reference>
<protein>
    <submittedName>
        <fullName evidence="7">Acetolactate synthase</fullName>
    </submittedName>
</protein>
<gene>
    <name evidence="7" type="ORF">JF544_06175</name>
</gene>
<dbReference type="InterPro" id="IPR012000">
    <property type="entry name" value="Thiamin_PyroP_enz_cen_dom"/>
</dbReference>
<dbReference type="PROSITE" id="PS00187">
    <property type="entry name" value="TPP_ENZYMES"/>
    <property type="match status" value="1"/>
</dbReference>
<evidence type="ECO:0000256" key="3">
    <source>
        <dbReference type="RuleBase" id="RU362132"/>
    </source>
</evidence>
<dbReference type="SUPFAM" id="SSF52518">
    <property type="entry name" value="Thiamin diphosphate-binding fold (THDP-binding)"/>
    <property type="match status" value="2"/>
</dbReference>
<name>A0ABS3DU06_9BACI</name>
<dbReference type="CDD" id="cd00568">
    <property type="entry name" value="TPP_enzymes"/>
    <property type="match status" value="1"/>
</dbReference>
<dbReference type="InterPro" id="IPR000399">
    <property type="entry name" value="TPP-bd_CS"/>
</dbReference>
<evidence type="ECO:0000313" key="7">
    <source>
        <dbReference type="EMBL" id="MBN8234826.1"/>
    </source>
</evidence>
<evidence type="ECO:0000259" key="5">
    <source>
        <dbReference type="Pfam" id="PF02775"/>
    </source>
</evidence>
<dbReference type="InterPro" id="IPR045229">
    <property type="entry name" value="TPP_enz"/>
</dbReference>
<proteinExistence type="inferred from homology"/>
<feature type="domain" description="Thiamine pyrophosphate enzyme TPP-binding" evidence="5">
    <location>
        <begin position="380"/>
        <end position="526"/>
    </location>
</feature>
<evidence type="ECO:0000259" key="4">
    <source>
        <dbReference type="Pfam" id="PF00205"/>
    </source>
</evidence>
<feature type="domain" description="Thiamine pyrophosphate enzyme central" evidence="4">
    <location>
        <begin position="193"/>
        <end position="327"/>
    </location>
</feature>
<organism evidence="7 8">
    <name type="scientific">Halobacillus kuroshimensis</name>
    <dbReference type="NCBI Taxonomy" id="302481"/>
    <lineage>
        <taxon>Bacteria</taxon>
        <taxon>Bacillati</taxon>
        <taxon>Bacillota</taxon>
        <taxon>Bacilli</taxon>
        <taxon>Bacillales</taxon>
        <taxon>Bacillaceae</taxon>
        <taxon>Halobacillus</taxon>
    </lineage>
</organism>
<dbReference type="PANTHER" id="PTHR18968">
    <property type="entry name" value="THIAMINE PYROPHOSPHATE ENZYMES"/>
    <property type="match status" value="1"/>
</dbReference>
<dbReference type="InterPro" id="IPR029035">
    <property type="entry name" value="DHS-like_NAD/FAD-binding_dom"/>
</dbReference>
<sequence>MKQAVMSSARAIVECIKMEGVRHIFCVPGESFLPVLDAISRERSMQLISARHEGGASFMAEAYGKAGSCPGVVMATRGVGAANLAIGVHTAAQDSTPLVVLLGQVHSSFKGREGFQEVDLEAFFKPIAKWVAEIREPPRTTEIIQRAFRIAQTGRPGPVVVSLPEDVLNKEALMTFGPAVTIPAPAPSDEEVEAVKTALNSAVRPVVIAGGGIKRAGAEQELVSFAERFSLPVVTAFRRHDSFPNDHRLYAGHLGLGTDAEILETVRQADTIVAVGTRLSEITTQDYKLLTPDHKVIHIDIDEQTIGSVHPPFLGVAADARQTLKKLRSMDITAGWISWAEQRRLKYERTLTNAGRQMLNGRVIECLQNKLKENSVITNDAGNFAGWIHSFFVFRHPHSYVGPTSGAMGYGLPAALGVKLASPDKTVVSLSGDGGFMMTMQEVETAVRYNIPVISLVFNNRMYGTIRMHQEMHYPHQVAGTDLGEVRFSKIARHMGAEGFYVQTAEEFEGALEKALRSNVPVVIEIECDPEQISLNRTISSLRSNQ</sequence>
<dbReference type="Gene3D" id="3.40.50.1220">
    <property type="entry name" value="TPP-binding domain"/>
    <property type="match status" value="1"/>
</dbReference>
<dbReference type="CDD" id="cd07035">
    <property type="entry name" value="TPP_PYR_POX_like"/>
    <property type="match status" value="1"/>
</dbReference>
<dbReference type="Gene3D" id="3.40.50.970">
    <property type="match status" value="2"/>
</dbReference>